<feature type="domain" description="NTF2-like" evidence="2">
    <location>
        <begin position="34"/>
        <end position="169"/>
    </location>
</feature>
<evidence type="ECO:0000313" key="4">
    <source>
        <dbReference type="Proteomes" id="UP000838763"/>
    </source>
</evidence>
<keyword evidence="1" id="KW-0732">Signal</keyword>
<dbReference type="InterPro" id="IPR058645">
    <property type="entry name" value="NTF2-like_dom_7"/>
</dbReference>
<keyword evidence="4" id="KW-1185">Reference proteome</keyword>
<dbReference type="OrthoDB" id="5596743at2759"/>
<dbReference type="EMBL" id="CALLCH030000016">
    <property type="protein sequence ID" value="CAI4217449.1"/>
    <property type="molecule type" value="Genomic_DNA"/>
</dbReference>
<accession>A0A9P1MBM6</accession>
<name>A0A9P1MBM6_9PEZI</name>
<dbReference type="AlphaFoldDB" id="A0A9P1MBM6"/>
<reference evidence="3" key="1">
    <citation type="submission" date="2022-11" db="EMBL/GenBank/DDBJ databases">
        <authorList>
            <person name="Scott C."/>
            <person name="Bruce N."/>
        </authorList>
    </citation>
    <scope>NUCLEOTIDE SEQUENCE</scope>
</reference>
<comment type="caution">
    <text evidence="3">The sequence shown here is derived from an EMBL/GenBank/DDBJ whole genome shotgun (WGS) entry which is preliminary data.</text>
</comment>
<proteinExistence type="predicted"/>
<protein>
    <recommendedName>
        <fullName evidence="2">NTF2-like domain-containing protein</fullName>
    </recommendedName>
</protein>
<evidence type="ECO:0000256" key="1">
    <source>
        <dbReference type="SAM" id="SignalP"/>
    </source>
</evidence>
<sequence length="228" mass="24633">MRFFTVAFLGLAASALANPVPGPHTDLDKSCHGCIPQKDANEIIDAYKRLIGAFNVEDANKYLADDWVDVSQSINTFIGKPENAPTFNKTSFIVSQSNPQTPAALLEIADDSTIVTCNKIVIVWKGTFGKGVPVRGISIIEVVKQGGQWQMQHWDVEFNSLNWLENMGGSYCVLGRPVGNPAACPHLPTKPGHGVRNCLSQSRSMPGGGEGPERFAGGSFAPRMFILC</sequence>
<dbReference type="Pfam" id="PF26534">
    <property type="entry name" value="NTF2_7"/>
    <property type="match status" value="1"/>
</dbReference>
<gene>
    <name evidence="3" type="ORF">PPNO1_LOCUS7060</name>
</gene>
<feature type="chain" id="PRO_5040471730" description="NTF2-like domain-containing protein" evidence="1">
    <location>
        <begin position="18"/>
        <end position="228"/>
    </location>
</feature>
<dbReference type="Proteomes" id="UP000838763">
    <property type="component" value="Unassembled WGS sequence"/>
</dbReference>
<evidence type="ECO:0000313" key="3">
    <source>
        <dbReference type="EMBL" id="CAI4217449.1"/>
    </source>
</evidence>
<dbReference type="SUPFAM" id="SSF54427">
    <property type="entry name" value="NTF2-like"/>
    <property type="match status" value="1"/>
</dbReference>
<organism evidence="3 4">
    <name type="scientific">Parascedosporium putredinis</name>
    <dbReference type="NCBI Taxonomy" id="1442378"/>
    <lineage>
        <taxon>Eukaryota</taxon>
        <taxon>Fungi</taxon>
        <taxon>Dikarya</taxon>
        <taxon>Ascomycota</taxon>
        <taxon>Pezizomycotina</taxon>
        <taxon>Sordariomycetes</taxon>
        <taxon>Hypocreomycetidae</taxon>
        <taxon>Microascales</taxon>
        <taxon>Microascaceae</taxon>
        <taxon>Parascedosporium</taxon>
    </lineage>
</organism>
<dbReference type="InterPro" id="IPR032710">
    <property type="entry name" value="NTF2-like_dom_sf"/>
</dbReference>
<feature type="signal peptide" evidence="1">
    <location>
        <begin position="1"/>
        <end position="17"/>
    </location>
</feature>
<evidence type="ECO:0000259" key="2">
    <source>
        <dbReference type="Pfam" id="PF26534"/>
    </source>
</evidence>